<dbReference type="PROSITE" id="PS00595">
    <property type="entry name" value="AA_TRANSFER_CLASS_5"/>
    <property type="match status" value="1"/>
</dbReference>
<evidence type="ECO:0000256" key="2">
    <source>
        <dbReference type="ARBA" id="ARBA00010447"/>
    </source>
</evidence>
<dbReference type="SUPFAM" id="SSF53383">
    <property type="entry name" value="PLP-dependent transferases"/>
    <property type="match status" value="1"/>
</dbReference>
<dbReference type="InterPro" id="IPR015424">
    <property type="entry name" value="PyrdxlP-dep_Trfase"/>
</dbReference>
<dbReference type="PANTHER" id="PTHR43586:SF8">
    <property type="entry name" value="CYSTEINE DESULFURASE 1, CHLOROPLASTIC"/>
    <property type="match status" value="1"/>
</dbReference>
<evidence type="ECO:0000256" key="3">
    <source>
        <dbReference type="ARBA" id="ARBA00022898"/>
    </source>
</evidence>
<evidence type="ECO:0000256" key="5">
    <source>
        <dbReference type="RuleBase" id="RU004504"/>
    </source>
</evidence>
<comment type="similarity">
    <text evidence="2">Belongs to the class-V pyridoxal-phosphate-dependent aminotransferase family. Csd subfamily.</text>
</comment>
<name>A0A1S1QIA3_9ACTN</name>
<keyword evidence="8" id="KW-1185">Reference proteome</keyword>
<accession>A0A1S1QIA3</accession>
<organism evidence="7 8">
    <name type="scientific">Parafrankia colletiae</name>
    <dbReference type="NCBI Taxonomy" id="573497"/>
    <lineage>
        <taxon>Bacteria</taxon>
        <taxon>Bacillati</taxon>
        <taxon>Actinomycetota</taxon>
        <taxon>Actinomycetes</taxon>
        <taxon>Frankiales</taxon>
        <taxon>Frankiaceae</taxon>
        <taxon>Parafrankia</taxon>
    </lineage>
</organism>
<comment type="caution">
    <text evidence="7">The sequence shown here is derived from an EMBL/GenBank/DDBJ whole genome shotgun (WGS) entry which is preliminary data.</text>
</comment>
<comment type="catalytic activity">
    <reaction evidence="4">
        <text>(sulfur carrier)-H + L-cysteine = (sulfur carrier)-SH + L-alanine</text>
        <dbReference type="Rhea" id="RHEA:43892"/>
        <dbReference type="Rhea" id="RHEA-COMP:14737"/>
        <dbReference type="Rhea" id="RHEA-COMP:14739"/>
        <dbReference type="ChEBI" id="CHEBI:29917"/>
        <dbReference type="ChEBI" id="CHEBI:35235"/>
        <dbReference type="ChEBI" id="CHEBI:57972"/>
        <dbReference type="ChEBI" id="CHEBI:64428"/>
        <dbReference type="EC" id="2.8.1.7"/>
    </reaction>
</comment>
<evidence type="ECO:0000256" key="4">
    <source>
        <dbReference type="ARBA" id="ARBA00050776"/>
    </source>
</evidence>
<reference evidence="8" key="1">
    <citation type="submission" date="2016-07" db="EMBL/GenBank/DDBJ databases">
        <title>Sequence Frankia sp. strain CcI1.17.</title>
        <authorList>
            <person name="Ghodhbane-Gtari F."/>
            <person name="Swanson E."/>
            <person name="Gueddou A."/>
            <person name="Morris K."/>
            <person name="Hezbri K."/>
            <person name="Ktari A."/>
            <person name="Nouioui I."/>
            <person name="Abebe-Akele F."/>
            <person name="Simpson S."/>
            <person name="Thomas K."/>
            <person name="Gtari M."/>
            <person name="Tisa L.S."/>
            <person name="Hurst S."/>
        </authorList>
    </citation>
    <scope>NUCLEOTIDE SEQUENCE [LARGE SCALE GENOMIC DNA]</scope>
    <source>
        <strain evidence="8">Cc1.17</strain>
    </source>
</reference>
<dbReference type="InterPro" id="IPR000192">
    <property type="entry name" value="Aminotrans_V_dom"/>
</dbReference>
<dbReference type="InterPro" id="IPR015422">
    <property type="entry name" value="PyrdxlP-dep_Trfase_small"/>
</dbReference>
<dbReference type="InterPro" id="IPR020578">
    <property type="entry name" value="Aminotrans_V_PyrdxlP_BS"/>
</dbReference>
<dbReference type="Gene3D" id="3.90.1150.10">
    <property type="entry name" value="Aspartate Aminotransferase, domain 1"/>
    <property type="match status" value="1"/>
</dbReference>
<dbReference type="GO" id="GO:0031071">
    <property type="term" value="F:cysteine desulfurase activity"/>
    <property type="evidence" value="ECO:0007669"/>
    <property type="project" value="UniProtKB-EC"/>
</dbReference>
<keyword evidence="3" id="KW-0663">Pyridoxal phosphate</keyword>
<dbReference type="Pfam" id="PF00266">
    <property type="entry name" value="Aminotran_5"/>
    <property type="match status" value="1"/>
</dbReference>
<feature type="domain" description="Aminotransferase class V" evidence="6">
    <location>
        <begin position="43"/>
        <end position="434"/>
    </location>
</feature>
<protein>
    <submittedName>
        <fullName evidence="7">Segregation protein B</fullName>
    </submittedName>
</protein>
<sequence length="486" mass="49509">MSGSSAPPPAPHLSGPGREALLPVVGGDLEVPLVGGGRARHANLDYAASAPSLVTVAEQVAQLLPYSASVHRGAGFGSQVCTAVYEGARAEVGRFLGARRDDAVVFTRNTTDAVNLLAHCVGHTAGRSARVVVLDLEHHANLLPWSAVRRRVVAARPTPEETLDALATELRAEPTALLAVTGASNVTGERLPLARLAALAHASGARLFVDAAQLAPHRRIDLAGLDVDYLALSGHKLYAPFGAGALVGRRDWLDAAPPYLAGGGAVREVTVTSVAWADAPARHEAGTPNLPGAVALAAACRALGALPADALVEHDEALRHRLVKGLAGLPDVRVLSRWPAATGISSTGTAATGTSDTDTGVGAPVGVVTFTFAGDRAAGAATDLAAAYLAAEHGISLRAGRFCAHPLLDQLGAPAGALRASVGVGSSAADVDRLIEALDLFLTSGPRWRYALGPGGWAPTPDDRLRPDWAASVPASPGLAASPCGT</sequence>
<dbReference type="InterPro" id="IPR015421">
    <property type="entry name" value="PyrdxlP-dep_Trfase_major"/>
</dbReference>
<evidence type="ECO:0000259" key="6">
    <source>
        <dbReference type="Pfam" id="PF00266"/>
    </source>
</evidence>
<comment type="cofactor">
    <cofactor evidence="1 5">
        <name>pyridoxal 5'-phosphate</name>
        <dbReference type="ChEBI" id="CHEBI:597326"/>
    </cofactor>
</comment>
<gene>
    <name evidence="7" type="ORF">CC117_05640</name>
</gene>
<evidence type="ECO:0000313" key="7">
    <source>
        <dbReference type="EMBL" id="OHV32034.1"/>
    </source>
</evidence>
<evidence type="ECO:0000256" key="1">
    <source>
        <dbReference type="ARBA" id="ARBA00001933"/>
    </source>
</evidence>
<dbReference type="EMBL" id="MBLM01000141">
    <property type="protein sequence ID" value="OHV32034.1"/>
    <property type="molecule type" value="Genomic_DNA"/>
</dbReference>
<evidence type="ECO:0000313" key="8">
    <source>
        <dbReference type="Proteomes" id="UP000179627"/>
    </source>
</evidence>
<dbReference type="Gene3D" id="3.40.640.10">
    <property type="entry name" value="Type I PLP-dependent aspartate aminotransferase-like (Major domain)"/>
    <property type="match status" value="1"/>
</dbReference>
<dbReference type="AlphaFoldDB" id="A0A1S1QIA3"/>
<dbReference type="Proteomes" id="UP000179627">
    <property type="component" value="Unassembled WGS sequence"/>
</dbReference>
<dbReference type="PANTHER" id="PTHR43586">
    <property type="entry name" value="CYSTEINE DESULFURASE"/>
    <property type="match status" value="1"/>
</dbReference>
<proteinExistence type="inferred from homology"/>